<evidence type="ECO:0000313" key="4">
    <source>
        <dbReference type="Proteomes" id="UP001341135"/>
    </source>
</evidence>
<dbReference type="Gene3D" id="3.30.700.20">
    <property type="entry name" value="Hypothetical protein ph0010, domain 1"/>
    <property type="match status" value="1"/>
</dbReference>
<proteinExistence type="inferred from homology"/>
<reference evidence="3 4" key="1">
    <citation type="submission" date="2023-09" db="EMBL/GenBank/DDBJ databases">
        <title>Pyrofollis japonicus gen. nov. sp. nov., a novel member of the family Pyrodictiaceae isolated from the Iheya North hydrothermal field.</title>
        <authorList>
            <person name="Miyazaki U."/>
            <person name="Sanari M."/>
            <person name="Tame A."/>
            <person name="Kitajima M."/>
            <person name="Okamoto A."/>
            <person name="Sawayama S."/>
            <person name="Miyazaki J."/>
            <person name="Takai K."/>
            <person name="Nakagawa S."/>
        </authorList>
    </citation>
    <scope>NUCLEOTIDE SEQUENCE [LARGE SCALE GENOMIC DNA]</scope>
    <source>
        <strain evidence="3 4">AV2</strain>
    </source>
</reference>
<dbReference type="InterPro" id="IPR023473">
    <property type="entry name" value="AMMECR1"/>
</dbReference>
<dbReference type="InterPro" id="IPR002733">
    <property type="entry name" value="AMMECR1_domain"/>
</dbReference>
<dbReference type="HAMAP" id="MF_00645">
    <property type="entry name" value="AMMECR1"/>
    <property type="match status" value="1"/>
</dbReference>
<dbReference type="SUPFAM" id="SSF143447">
    <property type="entry name" value="AMMECR1-like"/>
    <property type="match status" value="1"/>
</dbReference>
<dbReference type="PANTHER" id="PTHR13016:SF0">
    <property type="entry name" value="AMME SYNDROME CANDIDATE GENE 1 PROTEIN"/>
    <property type="match status" value="1"/>
</dbReference>
<dbReference type="Pfam" id="PF01871">
    <property type="entry name" value="AMMECR1"/>
    <property type="match status" value="1"/>
</dbReference>
<evidence type="ECO:0000259" key="2">
    <source>
        <dbReference type="PROSITE" id="PS51112"/>
    </source>
</evidence>
<gene>
    <name evidence="3" type="ORF">PABY_22350</name>
</gene>
<dbReference type="InterPro" id="IPR023472">
    <property type="entry name" value="Uncharacterised_MJ0810"/>
</dbReference>
<dbReference type="RefSeq" id="WP_338250204.1">
    <property type="nucleotide sequence ID" value="NZ_AP028907.1"/>
</dbReference>
<accession>A0ABN6ZR29</accession>
<protein>
    <recommendedName>
        <fullName evidence="1">Protein PABY_22350</fullName>
    </recommendedName>
</protein>
<dbReference type="InterPro" id="IPR027623">
    <property type="entry name" value="AmmeMemoSam_A"/>
</dbReference>
<dbReference type="EMBL" id="AP028907">
    <property type="protein sequence ID" value="BES82668.1"/>
    <property type="molecule type" value="Genomic_DNA"/>
</dbReference>
<name>A0ABN6ZR29_9CREN</name>
<evidence type="ECO:0000313" key="3">
    <source>
        <dbReference type="EMBL" id="BES82668.1"/>
    </source>
</evidence>
<sequence length="224" mass="25459">MAGQIRPEELSFEEGAYLVRLARRSVEHHLRHGGKMPVPSDAPPRLMRPGAAFVTITTYYGPESRELRGCIGYVQPVKSLVETVIDVAVEAAFNDPRFPPLNPDELPRVTFEVSVLGPLEPLPRDPEERPKSFTIGRHGLVARRGLFQGLLLPEVPVEYLWDPETFLAETCVKASMAPSCWLDPDTEFYRFSGRAWREKTPLGEIEERDLAEEYQQLLQRYLRG</sequence>
<organism evidence="3 4">
    <name type="scientific">Pyrodictium abyssi</name>
    <dbReference type="NCBI Taxonomy" id="54256"/>
    <lineage>
        <taxon>Archaea</taxon>
        <taxon>Thermoproteota</taxon>
        <taxon>Thermoprotei</taxon>
        <taxon>Desulfurococcales</taxon>
        <taxon>Pyrodictiaceae</taxon>
        <taxon>Pyrodictium</taxon>
    </lineage>
</organism>
<dbReference type="NCBIfam" id="TIGR00296">
    <property type="entry name" value="TIGR00296 family protein"/>
    <property type="match status" value="1"/>
</dbReference>
<dbReference type="PANTHER" id="PTHR13016">
    <property type="entry name" value="AMMECR1 HOMOLOG"/>
    <property type="match status" value="1"/>
</dbReference>
<feature type="domain" description="AMMECR1" evidence="2">
    <location>
        <begin position="13"/>
        <end position="207"/>
    </location>
</feature>
<dbReference type="NCBIfam" id="TIGR04335">
    <property type="entry name" value="AmmeMemoSam_A"/>
    <property type="match status" value="1"/>
</dbReference>
<dbReference type="Gene3D" id="3.30.1490.150">
    <property type="entry name" value="Hypothetical protein ph0010, domain 2"/>
    <property type="match status" value="1"/>
</dbReference>
<keyword evidence="4" id="KW-1185">Reference proteome</keyword>
<dbReference type="GeneID" id="89290240"/>
<dbReference type="PROSITE" id="PS51112">
    <property type="entry name" value="AMMECR1"/>
    <property type="match status" value="1"/>
</dbReference>
<dbReference type="InterPro" id="IPR036071">
    <property type="entry name" value="AMMECR1_dom_sf"/>
</dbReference>
<evidence type="ECO:0000256" key="1">
    <source>
        <dbReference type="HAMAP-Rule" id="MF_00645"/>
    </source>
</evidence>
<dbReference type="Proteomes" id="UP001341135">
    <property type="component" value="Chromosome"/>
</dbReference>
<dbReference type="InterPro" id="IPR027485">
    <property type="entry name" value="AMMECR1_N"/>
</dbReference>